<evidence type="ECO:0000259" key="5">
    <source>
        <dbReference type="PROSITE" id="PS51891"/>
    </source>
</evidence>
<comment type="caution">
    <text evidence="6">The sequence shown here is derived from an EMBL/GenBank/DDBJ whole genome shotgun (WGS) entry which is preliminary data.</text>
</comment>
<dbReference type="AlphaFoldDB" id="A0A917DMS1"/>
<reference evidence="6 7" key="1">
    <citation type="journal article" date="2014" name="Int. J. Syst. Evol. Microbiol.">
        <title>Complete genome sequence of Corynebacterium casei LMG S-19264T (=DSM 44701T), isolated from a smear-ripened cheese.</title>
        <authorList>
            <consortium name="US DOE Joint Genome Institute (JGI-PGF)"/>
            <person name="Walter F."/>
            <person name="Albersmeier A."/>
            <person name="Kalinowski J."/>
            <person name="Ruckert C."/>
        </authorList>
    </citation>
    <scope>NUCLEOTIDE SEQUENCE [LARGE SCALE GENOMIC DNA]</scope>
    <source>
        <strain evidence="6 7">CGMCC 1.15358</strain>
    </source>
</reference>
<comment type="similarity">
    <text evidence="1">Belongs to the Gfa family.</text>
</comment>
<feature type="domain" description="CENP-V/GFA" evidence="5">
    <location>
        <begin position="1"/>
        <end position="107"/>
    </location>
</feature>
<keyword evidence="7" id="KW-1185">Reference proteome</keyword>
<keyword evidence="2" id="KW-0479">Metal-binding</keyword>
<dbReference type="Pfam" id="PF04828">
    <property type="entry name" value="GFA"/>
    <property type="match status" value="1"/>
</dbReference>
<dbReference type="Gene3D" id="2.170.150.70">
    <property type="match status" value="1"/>
</dbReference>
<dbReference type="GO" id="GO:0046872">
    <property type="term" value="F:metal ion binding"/>
    <property type="evidence" value="ECO:0007669"/>
    <property type="project" value="UniProtKB-KW"/>
</dbReference>
<dbReference type="SUPFAM" id="SSF51316">
    <property type="entry name" value="Mss4-like"/>
    <property type="match status" value="1"/>
</dbReference>
<evidence type="ECO:0000256" key="2">
    <source>
        <dbReference type="ARBA" id="ARBA00022723"/>
    </source>
</evidence>
<name>A0A917DMS1_9SPHN</name>
<protein>
    <recommendedName>
        <fullName evidence="5">CENP-V/GFA domain-containing protein</fullName>
    </recommendedName>
</protein>
<gene>
    <name evidence="6" type="ORF">GCM10010989_28050</name>
</gene>
<dbReference type="InterPro" id="IPR006913">
    <property type="entry name" value="CENP-V/GFA"/>
</dbReference>
<keyword evidence="3" id="KW-0862">Zinc</keyword>
<organism evidence="6 7">
    <name type="scientific">Croceicoccus pelagius</name>
    <dbReference type="NCBI Taxonomy" id="1703341"/>
    <lineage>
        <taxon>Bacteria</taxon>
        <taxon>Pseudomonadati</taxon>
        <taxon>Pseudomonadota</taxon>
        <taxon>Alphaproteobacteria</taxon>
        <taxon>Sphingomonadales</taxon>
        <taxon>Erythrobacteraceae</taxon>
        <taxon>Croceicoccus</taxon>
    </lineage>
</organism>
<dbReference type="GO" id="GO:0016846">
    <property type="term" value="F:carbon-sulfur lyase activity"/>
    <property type="evidence" value="ECO:0007669"/>
    <property type="project" value="InterPro"/>
</dbReference>
<dbReference type="EMBL" id="BMIO01000011">
    <property type="protein sequence ID" value="GGD52338.1"/>
    <property type="molecule type" value="Genomic_DNA"/>
</dbReference>
<dbReference type="InterPro" id="IPR011057">
    <property type="entry name" value="Mss4-like_sf"/>
</dbReference>
<feature type="region of interest" description="Disordered" evidence="4">
    <location>
        <begin position="110"/>
        <end position="134"/>
    </location>
</feature>
<evidence type="ECO:0000313" key="7">
    <source>
        <dbReference type="Proteomes" id="UP000598997"/>
    </source>
</evidence>
<evidence type="ECO:0000256" key="3">
    <source>
        <dbReference type="ARBA" id="ARBA00022833"/>
    </source>
</evidence>
<evidence type="ECO:0000256" key="1">
    <source>
        <dbReference type="ARBA" id="ARBA00005495"/>
    </source>
</evidence>
<evidence type="ECO:0000313" key="6">
    <source>
        <dbReference type="EMBL" id="GGD52338.1"/>
    </source>
</evidence>
<accession>A0A917DMS1</accession>
<dbReference type="Proteomes" id="UP000598997">
    <property type="component" value="Unassembled WGS sequence"/>
</dbReference>
<dbReference type="PROSITE" id="PS51891">
    <property type="entry name" value="CENP_V_GFA"/>
    <property type="match status" value="1"/>
</dbReference>
<sequence length="134" mass="14381">MKGHCACGSVTVTLARKPDYVNFCNCSACRPMGAGWGYLASGEVEIAGNMAEFGRTDVERCLTFHFCPACGSTVAWTPYGDHEEERMGVNMRLFPLDEVTGIPAVWSDGLAMTDDSDTPTTRTGHGTMGDGKAF</sequence>
<evidence type="ECO:0000256" key="4">
    <source>
        <dbReference type="SAM" id="MobiDB-lite"/>
    </source>
</evidence>
<proteinExistence type="inferred from homology"/>